<evidence type="ECO:0000256" key="1">
    <source>
        <dbReference type="SAM" id="MobiDB-lite"/>
    </source>
</evidence>
<reference evidence="2" key="1">
    <citation type="submission" date="2017-02" db="EMBL/GenBank/DDBJ databases">
        <title>Delving into the versatile metabolic prowess of the omnipresent phylum Bacteroidetes.</title>
        <authorList>
            <person name="Nobu M.K."/>
            <person name="Mei R."/>
            <person name="Narihiro T."/>
            <person name="Kuroda K."/>
            <person name="Liu W.-T."/>
        </authorList>
    </citation>
    <scope>NUCLEOTIDE SEQUENCE</scope>
    <source>
        <strain evidence="2">ADurb.Bin280</strain>
    </source>
</reference>
<name>A0A1V5SEJ9_9BACT</name>
<gene>
    <name evidence="2" type="ORF">BWY43_00299</name>
</gene>
<dbReference type="Proteomes" id="UP000485367">
    <property type="component" value="Unassembled WGS sequence"/>
</dbReference>
<organism evidence="2">
    <name type="scientific">candidate division WS2 bacterium ADurb.Bin280</name>
    <dbReference type="NCBI Taxonomy" id="1852829"/>
    <lineage>
        <taxon>Bacteria</taxon>
        <taxon>candidate division WS2</taxon>
    </lineage>
</organism>
<dbReference type="EMBL" id="MWBO01000017">
    <property type="protein sequence ID" value="OQA52928.1"/>
    <property type="molecule type" value="Genomic_DNA"/>
</dbReference>
<evidence type="ECO:0000313" key="2">
    <source>
        <dbReference type="EMBL" id="OQA52928.1"/>
    </source>
</evidence>
<proteinExistence type="predicted"/>
<accession>A0A1V5SEJ9</accession>
<comment type="caution">
    <text evidence="2">The sequence shown here is derived from an EMBL/GenBank/DDBJ whole genome shotgun (WGS) entry which is preliminary data.</text>
</comment>
<protein>
    <submittedName>
        <fullName evidence="2">Uncharacterized protein</fullName>
    </submittedName>
</protein>
<sequence>MTGRYATTERTAIQERRAMNGHHLSIIGLAPKWVRDAWIIAPTPPVVKYTPRGDKYDRLTGPPHQRERPFDFF</sequence>
<dbReference type="AlphaFoldDB" id="A0A1V5SEJ9"/>
<feature type="region of interest" description="Disordered" evidence="1">
    <location>
        <begin position="51"/>
        <end position="73"/>
    </location>
</feature>